<feature type="non-terminal residue" evidence="1">
    <location>
        <position position="71"/>
    </location>
</feature>
<name>A0AAQ1STM4_9PSED</name>
<sequence>MSCPHPRKNTPGLEVKLGHDPQCAGEEVMAGSLRMTVPTTLMGALCLVAASGWACADQVLPAPPELASGYR</sequence>
<protein>
    <submittedName>
        <fullName evidence="1">Uncharacterized protein</fullName>
    </submittedName>
</protein>
<gene>
    <name evidence="1" type="ORF">JV551A3_V1_1120005</name>
</gene>
<proteinExistence type="predicted"/>
<keyword evidence="2" id="KW-1185">Reference proteome</keyword>
<organism evidence="1 2">
    <name type="scientific">Pseudomonas inefficax</name>
    <dbReference type="NCBI Taxonomy" id="2078786"/>
    <lineage>
        <taxon>Bacteria</taxon>
        <taxon>Pseudomonadati</taxon>
        <taxon>Pseudomonadota</taxon>
        <taxon>Gammaproteobacteria</taxon>
        <taxon>Pseudomonadales</taxon>
        <taxon>Pseudomonadaceae</taxon>
        <taxon>Pseudomonas</taxon>
    </lineage>
</organism>
<dbReference type="EMBL" id="OPYN01000112">
    <property type="protein sequence ID" value="SPO61046.1"/>
    <property type="molecule type" value="Genomic_DNA"/>
</dbReference>
<comment type="caution">
    <text evidence="1">The sequence shown here is derived from an EMBL/GenBank/DDBJ whole genome shotgun (WGS) entry which is preliminary data.</text>
</comment>
<evidence type="ECO:0000313" key="1">
    <source>
        <dbReference type="EMBL" id="SPO61046.1"/>
    </source>
</evidence>
<reference evidence="1 2" key="1">
    <citation type="submission" date="2018-02" db="EMBL/GenBank/DDBJ databases">
        <authorList>
            <person name="Dubost A."/>
        </authorList>
    </citation>
    <scope>NUCLEOTIDE SEQUENCE [LARGE SCALE GENOMIC DNA]</scope>
    <source>
        <strain evidence="2">JV551A3</strain>
    </source>
</reference>
<dbReference type="AlphaFoldDB" id="A0AAQ1STM4"/>
<dbReference type="Proteomes" id="UP000294335">
    <property type="component" value="Unassembled WGS sequence"/>
</dbReference>
<accession>A0AAQ1STM4</accession>
<evidence type="ECO:0000313" key="2">
    <source>
        <dbReference type="Proteomes" id="UP000294335"/>
    </source>
</evidence>